<dbReference type="InterPro" id="IPR036271">
    <property type="entry name" value="Tet_transcr_reg_TetR-rel_C_sf"/>
</dbReference>
<sequence length="190" mass="22065">MARRKTITREHILDATYQVISTEGFSGFTARNIANKMKTSTQPIYLEFKNMEDLRDVFLKEIEKDLNDNVFSKVITGDPLIDLCLNYVDFAKKEKVLYRSLFVEDHEGGKGLNKYTHRLYLEKLNSSDKYRDFSDEQKESLFIAIWITVTGLASLISSERIHPTQDEISKIITDCVTYKQSTDEKIKLTF</sequence>
<evidence type="ECO:0000313" key="4">
    <source>
        <dbReference type="EMBL" id="RST99551.1"/>
    </source>
</evidence>
<keyword evidence="5" id="KW-1185">Reference proteome</keyword>
<evidence type="ECO:0000259" key="3">
    <source>
        <dbReference type="PROSITE" id="PS50977"/>
    </source>
</evidence>
<organism evidence="4 5">
    <name type="scientific">Vagococcus vulneris</name>
    <dbReference type="NCBI Taxonomy" id="1977869"/>
    <lineage>
        <taxon>Bacteria</taxon>
        <taxon>Bacillati</taxon>
        <taxon>Bacillota</taxon>
        <taxon>Bacilli</taxon>
        <taxon>Lactobacillales</taxon>
        <taxon>Enterococcaceae</taxon>
        <taxon>Vagococcus</taxon>
    </lineage>
</organism>
<dbReference type="InterPro" id="IPR050624">
    <property type="entry name" value="HTH-type_Tx_Regulator"/>
</dbReference>
<reference evidence="4 5" key="1">
    <citation type="submission" date="2017-05" db="EMBL/GenBank/DDBJ databases">
        <title>Vagococcus spp. assemblies.</title>
        <authorList>
            <person name="Gulvik C.A."/>
        </authorList>
    </citation>
    <scope>NUCLEOTIDE SEQUENCE [LARGE SCALE GENOMIC DNA]</scope>
    <source>
        <strain evidence="4 5">SS1995</strain>
    </source>
</reference>
<feature type="DNA-binding region" description="H-T-H motif" evidence="2">
    <location>
        <begin position="29"/>
        <end position="48"/>
    </location>
</feature>
<dbReference type="InterPro" id="IPR001647">
    <property type="entry name" value="HTH_TetR"/>
</dbReference>
<dbReference type="Gene3D" id="1.10.10.60">
    <property type="entry name" value="Homeodomain-like"/>
    <property type="match status" value="1"/>
</dbReference>
<evidence type="ECO:0000256" key="2">
    <source>
        <dbReference type="PROSITE-ProRule" id="PRU00335"/>
    </source>
</evidence>
<dbReference type="OrthoDB" id="66596at2"/>
<feature type="domain" description="HTH tetR-type" evidence="3">
    <location>
        <begin position="6"/>
        <end position="66"/>
    </location>
</feature>
<dbReference type="AlphaFoldDB" id="A0A429ZZT3"/>
<dbReference type="PROSITE" id="PS50977">
    <property type="entry name" value="HTH_TETR_2"/>
    <property type="match status" value="1"/>
</dbReference>
<dbReference type="SUPFAM" id="SSF48498">
    <property type="entry name" value="Tetracyclin repressor-like, C-terminal domain"/>
    <property type="match status" value="1"/>
</dbReference>
<comment type="caution">
    <text evidence="4">The sequence shown here is derived from an EMBL/GenBank/DDBJ whole genome shotgun (WGS) entry which is preliminary data.</text>
</comment>
<dbReference type="PANTHER" id="PTHR43479">
    <property type="entry name" value="ACREF/ENVCD OPERON REPRESSOR-RELATED"/>
    <property type="match status" value="1"/>
</dbReference>
<proteinExistence type="predicted"/>
<dbReference type="EMBL" id="NGJS01000004">
    <property type="protein sequence ID" value="RST99551.1"/>
    <property type="molecule type" value="Genomic_DNA"/>
</dbReference>
<gene>
    <name evidence="4" type="ORF">CBF37_04285</name>
</gene>
<accession>A0A429ZZT3</accession>
<evidence type="ECO:0000313" key="5">
    <source>
        <dbReference type="Proteomes" id="UP000287857"/>
    </source>
</evidence>
<evidence type="ECO:0000256" key="1">
    <source>
        <dbReference type="ARBA" id="ARBA00023125"/>
    </source>
</evidence>
<dbReference type="InterPro" id="IPR009057">
    <property type="entry name" value="Homeodomain-like_sf"/>
</dbReference>
<dbReference type="RefSeq" id="WP_125983489.1">
    <property type="nucleotide sequence ID" value="NZ_NGJS01000004.1"/>
</dbReference>
<name>A0A429ZZT3_9ENTE</name>
<dbReference type="Gene3D" id="1.10.357.10">
    <property type="entry name" value="Tetracycline Repressor, domain 2"/>
    <property type="match status" value="1"/>
</dbReference>
<dbReference type="Pfam" id="PF00440">
    <property type="entry name" value="TetR_N"/>
    <property type="match status" value="1"/>
</dbReference>
<dbReference type="GO" id="GO:0003677">
    <property type="term" value="F:DNA binding"/>
    <property type="evidence" value="ECO:0007669"/>
    <property type="project" value="UniProtKB-UniRule"/>
</dbReference>
<dbReference type="SUPFAM" id="SSF46689">
    <property type="entry name" value="Homeodomain-like"/>
    <property type="match status" value="1"/>
</dbReference>
<keyword evidence="1 2" id="KW-0238">DNA-binding</keyword>
<protein>
    <recommendedName>
        <fullName evidence="3">HTH tetR-type domain-containing protein</fullName>
    </recommendedName>
</protein>
<dbReference type="Proteomes" id="UP000287857">
    <property type="component" value="Unassembled WGS sequence"/>
</dbReference>
<dbReference type="PANTHER" id="PTHR43479:SF11">
    <property type="entry name" value="ACREF_ENVCD OPERON REPRESSOR-RELATED"/>
    <property type="match status" value="1"/>
</dbReference>